<dbReference type="InterPro" id="IPR029058">
    <property type="entry name" value="AB_hydrolase_fold"/>
</dbReference>
<dbReference type="AlphaFoldDB" id="A0A2S8FAD7"/>
<dbReference type="Gene3D" id="3.40.50.1820">
    <property type="entry name" value="alpha/beta hydrolase"/>
    <property type="match status" value="1"/>
</dbReference>
<proteinExistence type="predicted"/>
<dbReference type="PANTHER" id="PTHR43037:SF1">
    <property type="entry name" value="BLL1128 PROTEIN"/>
    <property type="match status" value="1"/>
</dbReference>
<dbReference type="PANTHER" id="PTHR43037">
    <property type="entry name" value="UNNAMED PRODUCT-RELATED"/>
    <property type="match status" value="1"/>
</dbReference>
<dbReference type="Pfam" id="PF00756">
    <property type="entry name" value="Esterase"/>
    <property type="match status" value="1"/>
</dbReference>
<protein>
    <submittedName>
        <fullName evidence="2">Peptidase</fullName>
    </submittedName>
</protein>
<reference evidence="2 3" key="1">
    <citation type="submission" date="2018-02" db="EMBL/GenBank/DDBJ databases">
        <title>Comparative genomes isolates from brazilian mangrove.</title>
        <authorList>
            <person name="Araujo J.E."/>
            <person name="Taketani R.G."/>
            <person name="Silva M.C.P."/>
            <person name="Loureco M.V."/>
            <person name="Andreote F.D."/>
        </authorList>
    </citation>
    <scope>NUCLEOTIDE SEQUENCE [LARGE SCALE GENOMIC DNA]</scope>
    <source>
        <strain evidence="2 3">HEX-2 MGV</strain>
    </source>
</reference>
<organism evidence="2 3">
    <name type="scientific">Blastopirellula marina</name>
    <dbReference type="NCBI Taxonomy" id="124"/>
    <lineage>
        <taxon>Bacteria</taxon>
        <taxon>Pseudomonadati</taxon>
        <taxon>Planctomycetota</taxon>
        <taxon>Planctomycetia</taxon>
        <taxon>Pirellulales</taxon>
        <taxon>Pirellulaceae</taxon>
        <taxon>Blastopirellula</taxon>
    </lineage>
</organism>
<keyword evidence="1" id="KW-0732">Signal</keyword>
<dbReference type="SUPFAM" id="SSF53474">
    <property type="entry name" value="alpha/beta-Hydrolases"/>
    <property type="match status" value="1"/>
</dbReference>
<dbReference type="Proteomes" id="UP000240009">
    <property type="component" value="Unassembled WGS sequence"/>
</dbReference>
<dbReference type="EMBL" id="PUIA01000042">
    <property type="protein sequence ID" value="PQO29133.1"/>
    <property type="molecule type" value="Genomic_DNA"/>
</dbReference>
<evidence type="ECO:0000313" key="2">
    <source>
        <dbReference type="EMBL" id="PQO29133.1"/>
    </source>
</evidence>
<dbReference type="OrthoDB" id="1955879at2"/>
<comment type="caution">
    <text evidence="2">The sequence shown here is derived from an EMBL/GenBank/DDBJ whole genome shotgun (WGS) entry which is preliminary data.</text>
</comment>
<dbReference type="InterPro" id="IPR050955">
    <property type="entry name" value="Plant_Biomass_Hydrol_Est"/>
</dbReference>
<sequence>MKRRTSSLIALGVIWLSVPAAAWGTIVELKNGMRLEGSVGKIASMSDDPLKTPTAGAVDNQLIVLVDNDLKRTFVSTYQVQDVQEAAPTPVERIKIDQRVATSGRSVHAVGEGIRVTPWDEYGRRIYSMQTARGPVDVIQGITEITPEWTRVEGLMSDSPYVWDMRIRTSSIPRDKLSEILMRRIDAKDAAQRLQIVRLYLQSERYRDAAAELSALMNDFEDLKKQFGKQYDELIQLSATTLIDEVELRKDTGQHNLAYGMLNKFPGDKVASSTLLKVKSMLTEYQTAYERRDKMFNLLKEHLEAFADPAQKPIVEAAMAEMEAELNINNMDRLGPYLRLSDDPSLKLDEKLALAISGWILGPNSAQENLVVALSVYQARDLVSDYISNRNDVDRRAILEKLKGMEGGAPVYVAKILQFMKPPLGNAEPETASEIPGYYLMRVPGVPGRSDFFYYVQLPQGYDPYRKYPTVMTLHGAGTTAEQQIDWWAGSHSEKAKIRTGQAARNGYIVIAPMWAEEHQFEYNYSAYEHAAVLFSLRHALRHFSIDTDRVYLSGHSMGGDAAWDIGLAHPDLWAGVIPIVAKADKYVARYWENARSVPLYFVGGELDGNKRELNSRDFDRYLTKTNFDTTIVEYRGRGHEHFQDEIQDIFRWMDIHKRNFFPKEYEVVSMRPWDNFFYWLEVNDFPERSLVLPANYPEPKKSPVKITAKVLATNGVLVNSGTGKANIYLTPDIVNFDERMTITYDGRNYGNGVTPSTEVMLEDARTRADRLHPFWAKVDTNDR</sequence>
<evidence type="ECO:0000256" key="1">
    <source>
        <dbReference type="ARBA" id="ARBA00022729"/>
    </source>
</evidence>
<dbReference type="InterPro" id="IPR000801">
    <property type="entry name" value="Esterase-like"/>
</dbReference>
<gene>
    <name evidence="2" type="ORF">C5Y96_15375</name>
</gene>
<accession>A0A2S8FAD7</accession>
<evidence type="ECO:0000313" key="3">
    <source>
        <dbReference type="Proteomes" id="UP000240009"/>
    </source>
</evidence>
<name>A0A2S8FAD7_9BACT</name>
<dbReference type="RefSeq" id="WP_105355040.1">
    <property type="nucleotide sequence ID" value="NZ_PUIA01000042.1"/>
</dbReference>